<dbReference type="CDD" id="cd16914">
    <property type="entry name" value="EcfT"/>
    <property type="match status" value="1"/>
</dbReference>
<comment type="subcellular location">
    <subcellularLocation>
        <location evidence="1">Cell membrane</location>
        <topology evidence="1">Multi-pass membrane protein</topology>
    </subcellularLocation>
</comment>
<keyword evidence="4 6" id="KW-1133">Transmembrane helix</keyword>
<dbReference type="RefSeq" id="WP_013277764.1">
    <property type="nucleotide sequence ID" value="NC_014378.1"/>
</dbReference>
<dbReference type="InterPro" id="IPR003339">
    <property type="entry name" value="ABC/ECF_trnsptr_transmembrane"/>
</dbReference>
<evidence type="ECO:0000256" key="3">
    <source>
        <dbReference type="ARBA" id="ARBA00022692"/>
    </source>
</evidence>
<dbReference type="Proteomes" id="UP000001661">
    <property type="component" value="Chromosome"/>
</dbReference>
<dbReference type="OrthoDB" id="8585740at2"/>
<dbReference type="KEGG" id="aar:Acear_0779"/>
<evidence type="ECO:0000256" key="2">
    <source>
        <dbReference type="ARBA" id="ARBA00022475"/>
    </source>
</evidence>
<feature type="transmembrane region" description="Helical" evidence="6">
    <location>
        <begin position="65"/>
        <end position="84"/>
    </location>
</feature>
<gene>
    <name evidence="7" type="ordered locus">Acear_0779</name>
</gene>
<dbReference type="STRING" id="574087.Acear_0779"/>
<name>D9QVQ9_ACEAZ</name>
<dbReference type="eggNOG" id="COG0619">
    <property type="taxonomic scope" value="Bacteria"/>
</dbReference>
<feature type="transmembrane region" description="Helical" evidence="6">
    <location>
        <begin position="20"/>
        <end position="53"/>
    </location>
</feature>
<dbReference type="Pfam" id="PF02361">
    <property type="entry name" value="CbiQ"/>
    <property type="match status" value="1"/>
</dbReference>
<reference evidence="7 8" key="1">
    <citation type="journal article" date="2010" name="Stand. Genomic Sci.">
        <title>Complete genome sequence of Acetohalobium arabaticum type strain (Z-7288).</title>
        <authorList>
            <person name="Sikorski J."/>
            <person name="Lapidus A."/>
            <person name="Chertkov O."/>
            <person name="Lucas S."/>
            <person name="Copeland A."/>
            <person name="Glavina Del Rio T."/>
            <person name="Nolan M."/>
            <person name="Tice H."/>
            <person name="Cheng J.F."/>
            <person name="Han C."/>
            <person name="Brambilla E."/>
            <person name="Pitluck S."/>
            <person name="Liolios K."/>
            <person name="Ivanova N."/>
            <person name="Mavromatis K."/>
            <person name="Mikhailova N."/>
            <person name="Pati A."/>
            <person name="Bruce D."/>
            <person name="Detter C."/>
            <person name="Tapia R."/>
            <person name="Goodwin L."/>
            <person name="Chen A."/>
            <person name="Palaniappan K."/>
            <person name="Land M."/>
            <person name="Hauser L."/>
            <person name="Chang Y.J."/>
            <person name="Jeffries C.D."/>
            <person name="Rohde M."/>
            <person name="Goker M."/>
            <person name="Spring S."/>
            <person name="Woyke T."/>
            <person name="Bristow J."/>
            <person name="Eisen J.A."/>
            <person name="Markowitz V."/>
            <person name="Hugenholtz P."/>
            <person name="Kyrpides N.C."/>
            <person name="Klenk H.P."/>
        </authorList>
    </citation>
    <scope>NUCLEOTIDE SEQUENCE [LARGE SCALE GENOMIC DNA]</scope>
    <source>
        <strain evidence="8">ATCC 49924 / DSM 5501 / Z-7288</strain>
    </source>
</reference>
<accession>D9QVQ9</accession>
<evidence type="ECO:0000313" key="7">
    <source>
        <dbReference type="EMBL" id="ADL12318.1"/>
    </source>
</evidence>
<evidence type="ECO:0000256" key="6">
    <source>
        <dbReference type="SAM" id="Phobius"/>
    </source>
</evidence>
<evidence type="ECO:0000256" key="1">
    <source>
        <dbReference type="ARBA" id="ARBA00004651"/>
    </source>
</evidence>
<evidence type="ECO:0000313" key="8">
    <source>
        <dbReference type="Proteomes" id="UP000001661"/>
    </source>
</evidence>
<sequence length="254" mass="29098">MIDEKFTEGSTWVHQLDPRIKIVITMMLAVVTAVGKNVDMLLVAFGFSGLLLITARLDIKKVGKRLLIVNSFIFLMWLILPFTYPGEGLFQVGPLIASREGVIYTAKITLRSNTIMLIMISLLSTSAMSSIIHAMKYLYIPEKLIYLLFFIYRYIHVIKTEFGNLYSAMLLRGFKPNTTIHCYKSYAYLVGRLLIKSYERSQRVYEAMTCRGFKGKFYILDNFNLSSLDYLVFVGSLFLVSCLVMLESGYLMLK</sequence>
<keyword evidence="8" id="KW-1185">Reference proteome</keyword>
<dbReference type="NCBIfam" id="TIGR02454">
    <property type="entry name" value="ECF_T_CbiQ"/>
    <property type="match status" value="1"/>
</dbReference>
<dbReference type="GO" id="GO:0006824">
    <property type="term" value="P:cobalt ion transport"/>
    <property type="evidence" value="ECO:0007669"/>
    <property type="project" value="InterPro"/>
</dbReference>
<feature type="transmembrane region" description="Helical" evidence="6">
    <location>
        <begin position="144"/>
        <end position="162"/>
    </location>
</feature>
<keyword evidence="5 6" id="KW-0472">Membrane</keyword>
<proteinExistence type="predicted"/>
<keyword evidence="2" id="KW-1003">Cell membrane</keyword>
<dbReference type="PANTHER" id="PTHR34857">
    <property type="entry name" value="SLL0384 PROTEIN"/>
    <property type="match status" value="1"/>
</dbReference>
<dbReference type="EMBL" id="CP002105">
    <property type="protein sequence ID" value="ADL12318.1"/>
    <property type="molecule type" value="Genomic_DNA"/>
</dbReference>
<keyword evidence="3 6" id="KW-0812">Transmembrane</keyword>
<dbReference type="InterPro" id="IPR012809">
    <property type="entry name" value="ECF_CbiQ"/>
</dbReference>
<dbReference type="AlphaFoldDB" id="D9QVQ9"/>
<evidence type="ECO:0000256" key="4">
    <source>
        <dbReference type="ARBA" id="ARBA00022989"/>
    </source>
</evidence>
<protein>
    <submittedName>
        <fullName evidence="7">Cobalt ABC transporter, inner membrane subunit CbiQ</fullName>
    </submittedName>
</protein>
<evidence type="ECO:0000256" key="5">
    <source>
        <dbReference type="ARBA" id="ARBA00023136"/>
    </source>
</evidence>
<feature type="transmembrane region" description="Helical" evidence="6">
    <location>
        <begin position="230"/>
        <end position="253"/>
    </location>
</feature>
<organism evidence="7 8">
    <name type="scientific">Acetohalobium arabaticum (strain ATCC 49924 / DSM 5501 / Z-7288)</name>
    <dbReference type="NCBI Taxonomy" id="574087"/>
    <lineage>
        <taxon>Bacteria</taxon>
        <taxon>Bacillati</taxon>
        <taxon>Bacillota</taxon>
        <taxon>Clostridia</taxon>
        <taxon>Halanaerobiales</taxon>
        <taxon>Halobacteroidaceae</taxon>
        <taxon>Acetohalobium</taxon>
    </lineage>
</organism>
<dbReference type="PANTHER" id="PTHR34857:SF2">
    <property type="entry name" value="SLL0384 PROTEIN"/>
    <property type="match status" value="1"/>
</dbReference>
<feature type="transmembrane region" description="Helical" evidence="6">
    <location>
        <begin position="114"/>
        <end position="132"/>
    </location>
</feature>
<dbReference type="HOGENOM" id="CLU_056469_1_3_9"/>
<dbReference type="GO" id="GO:0043190">
    <property type="term" value="C:ATP-binding cassette (ABC) transporter complex"/>
    <property type="evidence" value="ECO:0007669"/>
    <property type="project" value="InterPro"/>
</dbReference>
<dbReference type="InterPro" id="IPR051611">
    <property type="entry name" value="ECF_transporter_component"/>
</dbReference>